<accession>A0A1G2HKM7</accession>
<gene>
    <name evidence="1" type="ORF">A2639_02855</name>
</gene>
<dbReference type="Proteomes" id="UP000178991">
    <property type="component" value="Unassembled WGS sequence"/>
</dbReference>
<name>A0A1G2HKM7_9BACT</name>
<evidence type="ECO:0000313" key="1">
    <source>
        <dbReference type="EMBL" id="OGZ63074.1"/>
    </source>
</evidence>
<evidence type="ECO:0000313" key="2">
    <source>
        <dbReference type="Proteomes" id="UP000178991"/>
    </source>
</evidence>
<comment type="caution">
    <text evidence="1">The sequence shown here is derived from an EMBL/GenBank/DDBJ whole genome shotgun (WGS) entry which is preliminary data.</text>
</comment>
<protein>
    <submittedName>
        <fullName evidence="1">Uncharacterized protein</fullName>
    </submittedName>
</protein>
<reference evidence="1 2" key="1">
    <citation type="journal article" date="2016" name="Nat. Commun.">
        <title>Thousands of microbial genomes shed light on interconnected biogeochemical processes in an aquifer system.</title>
        <authorList>
            <person name="Anantharaman K."/>
            <person name="Brown C.T."/>
            <person name="Hug L.A."/>
            <person name="Sharon I."/>
            <person name="Castelle C.J."/>
            <person name="Probst A.J."/>
            <person name="Thomas B.C."/>
            <person name="Singh A."/>
            <person name="Wilkins M.J."/>
            <person name="Karaoz U."/>
            <person name="Brodie E.L."/>
            <person name="Williams K.H."/>
            <person name="Hubbard S.S."/>
            <person name="Banfield J.F."/>
        </authorList>
    </citation>
    <scope>NUCLEOTIDE SEQUENCE [LARGE SCALE GENOMIC DNA]</scope>
</reference>
<dbReference type="AlphaFoldDB" id="A0A1G2HKM7"/>
<proteinExistence type="predicted"/>
<dbReference type="EMBL" id="MHOL01000007">
    <property type="protein sequence ID" value="OGZ63074.1"/>
    <property type="molecule type" value="Genomic_DNA"/>
</dbReference>
<sequence>MPESFKRGESSKPDQIETLTTADILDRFRANPEAQKQVFGKKLSAKEFERRFSKGVSAKDIGKITEAIGMKVASLEDLGIDAPELPTEKKRESEQSLAEKLMTEIDALQAGRKLETLSADDLEKIKEKYIAVKKALGLKQETGAGFVLEAKNEKGEPVEFNFEQIKNYWVDFYKENNLPELAEAIEKVDITLTKEQQDRIKELAEKEGFDKMIIFAGNELMQDNSVTIKQETEKEMEGLKKQQYSEIDKDDKLIGTYLSDTVKPAFPEKIKNNNRPDKPYILFCKDAPEVEEKTRKPIRRGHGGEMNNSAENLRAYFKEKGLTGYTLEEYLIFQREHTANNKEAEKPHPDSGYITWLLDSELSEEASVPGRVLQADWYPDNRRVRVISDTPGYSHSDIGARSSAIFEIL</sequence>
<organism evidence="1 2">
    <name type="scientific">Candidatus Staskawiczbacteria bacterium RIFCSPHIGHO2_01_FULL_34_27</name>
    <dbReference type="NCBI Taxonomy" id="1802199"/>
    <lineage>
        <taxon>Bacteria</taxon>
        <taxon>Candidatus Staskawicziibacteriota</taxon>
    </lineage>
</organism>